<evidence type="ECO:0000256" key="1">
    <source>
        <dbReference type="SAM" id="MobiDB-lite"/>
    </source>
</evidence>
<keyword evidence="3" id="KW-1185">Reference proteome</keyword>
<accession>A0A0K6GCD4</accession>
<feature type="compositionally biased region" description="Basic and acidic residues" evidence="1">
    <location>
        <begin position="434"/>
        <end position="445"/>
    </location>
</feature>
<gene>
    <name evidence="2" type="ORF">RSOLAG22IIIB_12079</name>
</gene>
<feature type="region of interest" description="Disordered" evidence="1">
    <location>
        <begin position="434"/>
        <end position="488"/>
    </location>
</feature>
<dbReference type="Gene3D" id="1.10.510.10">
    <property type="entry name" value="Transferase(Phosphotransferase) domain 1"/>
    <property type="match status" value="1"/>
</dbReference>
<dbReference type="Pfam" id="PF18759">
    <property type="entry name" value="Plavaka"/>
    <property type="match status" value="1"/>
</dbReference>
<evidence type="ECO:0000313" key="2">
    <source>
        <dbReference type="EMBL" id="CUA76146.1"/>
    </source>
</evidence>
<sequence>MAYIADFEEQTRLAGIGSKSCPHCQATAKNLGNAEDQPPRTSASILQAIEDVKQILAEKYPGDCYDAMDCLKECKPYGLNGVDKPFWRLIPDGDICEILSPDLLHGFHKFFYDHVFEWNTLSLGENEMDARMRSQLRLTGDRLFRNGVSHLSQTTMKEHRDLQRVHMAVVAGAPIPNTRRVTTATRSILNCIYLAQLTSHSDRSLKAYRQSHEQFHSQKQIWLDNKSRLGKDAMRKEAMRNDGAEIEESAKENARNHFNIPKLHILRHLADHVELKGTADNYTTEAMEHLHIDLVKNAYRASNRRNWKEQTTRWLTRREKLKDFAAWMDWNNTDESSLEDPCVLEEDWADEAGDNEPDDETNSPLDEDTTNDLDLAVYADEDGNIPITEDSSQWPGLESLWVEAEDIEDHASDSYKFDSTHDQESELEVNGKDLHRDQQQQREDSPGPSNYSEPAKLGKRKRGSQNATRTPTDRESRTRLRKPVSPPTGLSCFQSIRLRPLVTRMPVQQALDRYGTPDLLTELQRHPYAASLINSPDEHTLIDIWPYIRVQPPPRLHAPVVGLQRVCVQRSKPNDTPNVSASALLGYMTAQLDSLHYCFDSLLRHSILTLRYSPTYVDLRRYHIIQMRKLRGACQTTPPPHHPTTPIPSARMAVHDSFYLNCYLLGDLKYDPFPVRVTSELKIFELKTRILSSYKGAMNGELLNPQLYQIDVLSDPEKLAGIKIPPMPLKSVLRVESYWKDLDQLDERHVQVLVEAEIKKGANQTPAPNRDPVDPLISDIARLKIRRDQTAEGFRKAGTASAAANHRAFREQQARGDIPIFNCRPQGRTEVPVQLFHPAFDHFTTQLKEPAILTAEKYQAVEDFLFSAQVIYEAEQNRWDGMKDLLSAVLGRVIQTERIDHCESDEVVVFGPGYKGRKAYGAVIEVKNEVGTGDCDPSIQGAQAYSRYWSQTKMNELRAATHCPSLIISIAGPWMCILGAVYLQHIVVQPVTDYLWLGHHPQQDRRLTHITQIFAAISSTITFLESYYTPLIRLRSALPVDDNIYFPHHRSVQTDSGALEFSYKSRLGHPGVTRPVYEAITEDNRTVVVKFAQSYNFKAHKLLADRSLAPKLVSRDVERVGGELLMVVMELSGTSLDNYLDARPGFDPSTLYQVRVDIEMALSILHENNLVFGDLRRPNVLVIEHSDGVLRGQLVDFDWCGIEKEARYPVGMNQDEIMGWAGGVEKGAEMLKEHDDYMFEHLFTKSDL</sequence>
<dbReference type="AlphaFoldDB" id="A0A0K6GCD4"/>
<dbReference type="InterPro" id="IPR011009">
    <property type="entry name" value="Kinase-like_dom_sf"/>
</dbReference>
<feature type="region of interest" description="Disordered" evidence="1">
    <location>
        <begin position="350"/>
        <end position="370"/>
    </location>
</feature>
<dbReference type="SUPFAM" id="SSF56112">
    <property type="entry name" value="Protein kinase-like (PK-like)"/>
    <property type="match status" value="1"/>
</dbReference>
<proteinExistence type="predicted"/>
<reference evidence="2 3" key="1">
    <citation type="submission" date="2015-07" db="EMBL/GenBank/DDBJ databases">
        <authorList>
            <person name="Noorani M."/>
        </authorList>
    </citation>
    <scope>NUCLEOTIDE SEQUENCE [LARGE SCALE GENOMIC DNA]</scope>
    <source>
        <strain evidence="2">BBA 69670</strain>
    </source>
</reference>
<organism evidence="2 3">
    <name type="scientific">Rhizoctonia solani</name>
    <dbReference type="NCBI Taxonomy" id="456999"/>
    <lineage>
        <taxon>Eukaryota</taxon>
        <taxon>Fungi</taxon>
        <taxon>Dikarya</taxon>
        <taxon>Basidiomycota</taxon>
        <taxon>Agaricomycotina</taxon>
        <taxon>Agaricomycetes</taxon>
        <taxon>Cantharellales</taxon>
        <taxon>Ceratobasidiaceae</taxon>
        <taxon>Rhizoctonia</taxon>
    </lineage>
</organism>
<protein>
    <submittedName>
        <fullName evidence="2">UPF0746 protein</fullName>
    </submittedName>
</protein>
<name>A0A0K6GCD4_9AGAM</name>
<dbReference type="InterPro" id="IPR041078">
    <property type="entry name" value="Plavaka"/>
</dbReference>
<evidence type="ECO:0000313" key="3">
    <source>
        <dbReference type="Proteomes" id="UP000044841"/>
    </source>
</evidence>
<dbReference type="Proteomes" id="UP000044841">
    <property type="component" value="Unassembled WGS sequence"/>
</dbReference>
<dbReference type="EMBL" id="CYGV01001630">
    <property type="protein sequence ID" value="CUA76146.1"/>
    <property type="molecule type" value="Genomic_DNA"/>
</dbReference>